<evidence type="ECO:0008006" key="6">
    <source>
        <dbReference type="Google" id="ProtNLM"/>
    </source>
</evidence>
<dbReference type="FunFam" id="3.40.50.720:FF:000084">
    <property type="entry name" value="Short-chain dehydrogenase reductase"/>
    <property type="match status" value="1"/>
</dbReference>
<comment type="similarity">
    <text evidence="1">Belongs to the short-chain dehydrogenases/reductases (SDR) family.</text>
</comment>
<evidence type="ECO:0000256" key="3">
    <source>
        <dbReference type="SAM" id="MobiDB-lite"/>
    </source>
</evidence>
<protein>
    <recommendedName>
        <fullName evidence="6">Glucose/ribitol dehydrogenase</fullName>
    </recommendedName>
</protein>
<dbReference type="InterPro" id="IPR036291">
    <property type="entry name" value="NAD(P)-bd_dom_sf"/>
</dbReference>
<keyword evidence="5" id="KW-1185">Reference proteome</keyword>
<accession>A0AAD8K1T7</accession>
<comment type="caution">
    <text evidence="4">The sequence shown here is derived from an EMBL/GenBank/DDBJ whole genome shotgun (WGS) entry which is preliminary data.</text>
</comment>
<sequence>MRINTNGVASTITRVEKIHTFKAKAMLTDEGERQFPPQHQKSQPGKEYLMNPVPQFKNPNYKPSGKLHGKVALVAGGNSGIGRSVCYHFAMEGATVAFTYVKGVEDIDAIDTLKIINESRVKGSGDPIAIPGDLRYDKNCKDVIDEVIAKYGCIDVLVNSLAVIYYTNSYTLEELTEERLEKVFRTNIFSYIFLTRHALEHIKEGSTIINTTSSLAYVPTSPKWLDYISTKGAIVSFTRGLAVHLVDKKIRVNGVAPGPTWTPLPAAAFNDEDIATYGTQVPLDRAAQPYEIASSYVFLASEESSYFTGQFLHPNGGTIVNA</sequence>
<dbReference type="PANTHER" id="PTHR48107">
    <property type="entry name" value="NADPH-DEPENDENT ALDEHYDE REDUCTASE-LIKE PROTEIN, CHLOROPLASTIC-RELATED"/>
    <property type="match status" value="1"/>
</dbReference>
<organism evidence="4 5">
    <name type="scientific">Tagetes erecta</name>
    <name type="common">African marigold</name>
    <dbReference type="NCBI Taxonomy" id="13708"/>
    <lineage>
        <taxon>Eukaryota</taxon>
        <taxon>Viridiplantae</taxon>
        <taxon>Streptophyta</taxon>
        <taxon>Embryophyta</taxon>
        <taxon>Tracheophyta</taxon>
        <taxon>Spermatophyta</taxon>
        <taxon>Magnoliopsida</taxon>
        <taxon>eudicotyledons</taxon>
        <taxon>Gunneridae</taxon>
        <taxon>Pentapetalae</taxon>
        <taxon>asterids</taxon>
        <taxon>campanulids</taxon>
        <taxon>Asterales</taxon>
        <taxon>Asteraceae</taxon>
        <taxon>Asteroideae</taxon>
        <taxon>Heliantheae alliance</taxon>
        <taxon>Tageteae</taxon>
        <taxon>Tagetes</taxon>
    </lineage>
</organism>
<dbReference type="PRINTS" id="PR00081">
    <property type="entry name" value="GDHRDH"/>
</dbReference>
<feature type="region of interest" description="Disordered" evidence="3">
    <location>
        <begin position="28"/>
        <end position="55"/>
    </location>
</feature>
<dbReference type="GO" id="GO:0016616">
    <property type="term" value="F:oxidoreductase activity, acting on the CH-OH group of donors, NAD or NADP as acceptor"/>
    <property type="evidence" value="ECO:0007669"/>
    <property type="project" value="UniProtKB-ARBA"/>
</dbReference>
<evidence type="ECO:0000313" key="5">
    <source>
        <dbReference type="Proteomes" id="UP001229421"/>
    </source>
</evidence>
<evidence type="ECO:0000313" key="4">
    <source>
        <dbReference type="EMBL" id="KAK1414164.1"/>
    </source>
</evidence>
<reference evidence="4" key="1">
    <citation type="journal article" date="2023" name="bioRxiv">
        <title>Improved chromosome-level genome assembly for marigold (Tagetes erecta).</title>
        <authorList>
            <person name="Jiang F."/>
            <person name="Yuan L."/>
            <person name="Wang S."/>
            <person name="Wang H."/>
            <person name="Xu D."/>
            <person name="Wang A."/>
            <person name="Fan W."/>
        </authorList>
    </citation>
    <scope>NUCLEOTIDE SEQUENCE</scope>
    <source>
        <strain evidence="4">WSJ</strain>
        <tissue evidence="4">Leaf</tissue>
    </source>
</reference>
<dbReference type="PRINTS" id="PR00080">
    <property type="entry name" value="SDRFAMILY"/>
</dbReference>
<evidence type="ECO:0000256" key="1">
    <source>
        <dbReference type="ARBA" id="ARBA00006484"/>
    </source>
</evidence>
<name>A0AAD8K1T7_TARER</name>
<dbReference type="InterPro" id="IPR002347">
    <property type="entry name" value="SDR_fam"/>
</dbReference>
<dbReference type="EMBL" id="JAUHHV010000008">
    <property type="protein sequence ID" value="KAK1414164.1"/>
    <property type="molecule type" value="Genomic_DNA"/>
</dbReference>
<dbReference type="Gene3D" id="3.40.50.720">
    <property type="entry name" value="NAD(P)-binding Rossmann-like Domain"/>
    <property type="match status" value="1"/>
</dbReference>
<gene>
    <name evidence="4" type="ORF">QVD17_29905</name>
</gene>
<dbReference type="AlphaFoldDB" id="A0AAD8K1T7"/>
<dbReference type="Proteomes" id="UP001229421">
    <property type="component" value="Unassembled WGS sequence"/>
</dbReference>
<evidence type="ECO:0000256" key="2">
    <source>
        <dbReference type="ARBA" id="ARBA00023002"/>
    </source>
</evidence>
<proteinExistence type="inferred from homology"/>
<keyword evidence="2" id="KW-0560">Oxidoreductase</keyword>
<dbReference type="SUPFAM" id="SSF51735">
    <property type="entry name" value="NAD(P)-binding Rossmann-fold domains"/>
    <property type="match status" value="1"/>
</dbReference>
<dbReference type="Pfam" id="PF13561">
    <property type="entry name" value="adh_short_C2"/>
    <property type="match status" value="1"/>
</dbReference>
<dbReference type="PANTHER" id="PTHR48107:SF32">
    <property type="entry name" value="GLUCOSE_RIBITOL DEHYDROGENASE-RELATED"/>
    <property type="match status" value="1"/>
</dbReference>